<proteinExistence type="predicted"/>
<evidence type="ECO:0000256" key="1">
    <source>
        <dbReference type="SAM" id="Coils"/>
    </source>
</evidence>
<dbReference type="Proteomes" id="UP001430193">
    <property type="component" value="Unassembled WGS sequence"/>
</dbReference>
<dbReference type="EMBL" id="JADIKF010000040">
    <property type="protein sequence ID" value="MBM7131502.1"/>
    <property type="molecule type" value="Genomic_DNA"/>
</dbReference>
<feature type="coiled-coil region" evidence="1">
    <location>
        <begin position="71"/>
        <end position="98"/>
    </location>
</feature>
<name>A0ABS2KL48_9GAMM</name>
<reference evidence="2" key="1">
    <citation type="submission" date="2020-10" db="EMBL/GenBank/DDBJ databases">
        <title>Phylogeny of dyella-like bacteria.</title>
        <authorList>
            <person name="Fu J."/>
        </authorList>
    </citation>
    <scope>NUCLEOTIDE SEQUENCE</scope>
    <source>
        <strain evidence="2">DHON07</strain>
    </source>
</reference>
<keyword evidence="1" id="KW-0175">Coiled coil</keyword>
<comment type="caution">
    <text evidence="2">The sequence shown here is derived from an EMBL/GenBank/DDBJ whole genome shotgun (WGS) entry which is preliminary data.</text>
</comment>
<protein>
    <submittedName>
        <fullName evidence="2">Uncharacterized protein</fullName>
    </submittedName>
</protein>
<evidence type="ECO:0000313" key="3">
    <source>
        <dbReference type="Proteomes" id="UP001430193"/>
    </source>
</evidence>
<keyword evidence="3" id="KW-1185">Reference proteome</keyword>
<sequence length="102" mass="11183">MNAKAPGAWITLNASYYLPPVCDPLKLLDDATLLLDGAQGMARVLSDVLPQVEDLNQVDLANAMFGIATLIEMGQSSAQEANRRLSRLREKVWRKEKAEQAG</sequence>
<evidence type="ECO:0000313" key="2">
    <source>
        <dbReference type="EMBL" id="MBM7131502.1"/>
    </source>
</evidence>
<organism evidence="2 3">
    <name type="scientific">Dyella mobilis</name>
    <dbReference type="NCBI Taxonomy" id="1849582"/>
    <lineage>
        <taxon>Bacteria</taxon>
        <taxon>Pseudomonadati</taxon>
        <taxon>Pseudomonadota</taxon>
        <taxon>Gammaproteobacteria</taxon>
        <taxon>Lysobacterales</taxon>
        <taxon>Rhodanobacteraceae</taxon>
        <taxon>Dyella</taxon>
    </lineage>
</organism>
<accession>A0ABS2KL48</accession>
<gene>
    <name evidence="2" type="ORF">ISS99_18420</name>
</gene>
<dbReference type="RefSeq" id="WP_204633066.1">
    <property type="nucleotide sequence ID" value="NZ_BSOC01000001.1"/>
</dbReference>